<accession>A0A9W8E251</accession>
<dbReference type="EMBL" id="JANBPT010000064">
    <property type="protein sequence ID" value="KAJ1928641.1"/>
    <property type="molecule type" value="Genomic_DNA"/>
</dbReference>
<keyword evidence="7" id="KW-1133">Transmembrane helix</keyword>
<feature type="region of interest" description="Disordered" evidence="6">
    <location>
        <begin position="666"/>
        <end position="704"/>
    </location>
</feature>
<name>A0A9W8E251_9FUNG</name>
<evidence type="ECO:0000313" key="9">
    <source>
        <dbReference type="Proteomes" id="UP001150569"/>
    </source>
</evidence>
<keyword evidence="3" id="KW-0732">Signal</keyword>
<feature type="transmembrane region" description="Helical" evidence="7">
    <location>
        <begin position="750"/>
        <end position="773"/>
    </location>
</feature>
<evidence type="ECO:0000256" key="6">
    <source>
        <dbReference type="SAM" id="MobiDB-lite"/>
    </source>
</evidence>
<keyword evidence="4" id="KW-0378">Hydrolase</keyword>
<evidence type="ECO:0000256" key="3">
    <source>
        <dbReference type="ARBA" id="ARBA00022729"/>
    </source>
</evidence>
<dbReference type="SUPFAM" id="SSF53474">
    <property type="entry name" value="alpha/beta-Hydrolases"/>
    <property type="match status" value="1"/>
</dbReference>
<evidence type="ECO:0000256" key="4">
    <source>
        <dbReference type="ARBA" id="ARBA00022801"/>
    </source>
</evidence>
<feature type="compositionally biased region" description="Low complexity" evidence="6">
    <location>
        <begin position="778"/>
        <end position="789"/>
    </location>
</feature>
<dbReference type="GO" id="GO:0008239">
    <property type="term" value="F:dipeptidyl-peptidase activity"/>
    <property type="evidence" value="ECO:0007669"/>
    <property type="project" value="TreeGrafter"/>
</dbReference>
<dbReference type="GO" id="GO:0070008">
    <property type="term" value="F:serine-type exopeptidase activity"/>
    <property type="evidence" value="ECO:0007669"/>
    <property type="project" value="InterPro"/>
</dbReference>
<evidence type="ECO:0000256" key="2">
    <source>
        <dbReference type="ARBA" id="ARBA00022670"/>
    </source>
</evidence>
<feature type="region of interest" description="Disordered" evidence="6">
    <location>
        <begin position="778"/>
        <end position="797"/>
    </location>
</feature>
<dbReference type="OrthoDB" id="1735038at2759"/>
<feature type="compositionally biased region" description="Low complexity" evidence="6">
    <location>
        <begin position="722"/>
        <end position="733"/>
    </location>
</feature>
<dbReference type="InterPro" id="IPR042269">
    <property type="entry name" value="Ser_carbopepase_S28_SKS"/>
</dbReference>
<keyword evidence="2" id="KW-0645">Protease</keyword>
<dbReference type="Pfam" id="PF05577">
    <property type="entry name" value="Peptidase_S28"/>
    <property type="match status" value="2"/>
</dbReference>
<dbReference type="InterPro" id="IPR008758">
    <property type="entry name" value="Peptidase_S28"/>
</dbReference>
<feature type="compositionally biased region" description="Low complexity" evidence="6">
    <location>
        <begin position="695"/>
        <end position="704"/>
    </location>
</feature>
<keyword evidence="9" id="KW-1185">Reference proteome</keyword>
<keyword evidence="5" id="KW-0325">Glycoprotein</keyword>
<feature type="region of interest" description="Disordered" evidence="6">
    <location>
        <begin position="602"/>
        <end position="640"/>
    </location>
</feature>
<dbReference type="Proteomes" id="UP001150569">
    <property type="component" value="Unassembled WGS sequence"/>
</dbReference>
<organism evidence="8 9">
    <name type="scientific">Tieghemiomyces parasiticus</name>
    <dbReference type="NCBI Taxonomy" id="78921"/>
    <lineage>
        <taxon>Eukaryota</taxon>
        <taxon>Fungi</taxon>
        <taxon>Fungi incertae sedis</taxon>
        <taxon>Zoopagomycota</taxon>
        <taxon>Kickxellomycotina</taxon>
        <taxon>Dimargaritomycetes</taxon>
        <taxon>Dimargaritales</taxon>
        <taxon>Dimargaritaceae</taxon>
        <taxon>Tieghemiomyces</taxon>
    </lineage>
</organism>
<dbReference type="PANTHER" id="PTHR11010">
    <property type="entry name" value="PROTEASE S28 PRO-X CARBOXYPEPTIDASE-RELATED"/>
    <property type="match status" value="1"/>
</dbReference>
<evidence type="ECO:0000256" key="5">
    <source>
        <dbReference type="ARBA" id="ARBA00023180"/>
    </source>
</evidence>
<dbReference type="PANTHER" id="PTHR11010:SF117">
    <property type="entry name" value="SERINE PROTEASE 16"/>
    <property type="match status" value="1"/>
</dbReference>
<feature type="compositionally biased region" description="Basic residues" evidence="6">
    <location>
        <begin position="676"/>
        <end position="688"/>
    </location>
</feature>
<dbReference type="Gene3D" id="3.40.50.1820">
    <property type="entry name" value="alpha/beta hydrolase"/>
    <property type="match status" value="2"/>
</dbReference>
<protein>
    <submittedName>
        <fullName evidence="8">Uncharacterized protein</fullName>
    </submittedName>
</protein>
<feature type="region of interest" description="Disordered" evidence="6">
    <location>
        <begin position="722"/>
        <end position="741"/>
    </location>
</feature>
<evidence type="ECO:0000256" key="7">
    <source>
        <dbReference type="SAM" id="Phobius"/>
    </source>
</evidence>
<proteinExistence type="inferred from homology"/>
<dbReference type="InterPro" id="IPR029058">
    <property type="entry name" value="AB_hydrolase_fold"/>
</dbReference>
<keyword evidence="7" id="KW-0472">Membrane</keyword>
<feature type="compositionally biased region" description="Low complexity" evidence="6">
    <location>
        <begin position="629"/>
        <end position="640"/>
    </location>
</feature>
<feature type="compositionally biased region" description="Basic and acidic residues" evidence="6">
    <location>
        <begin position="615"/>
        <end position="627"/>
    </location>
</feature>
<sequence>MFSSPLILVVNSQPTRLDTTSAARTTLVFPLSQATRSPPKRLAAPIPHLTTLASFIVYQSTGEIQLRSPPHPRTDHFDPDSTATFSQRVFINQAHFRSHGPVLLFLGGQSPLTTSDANWPVLLDLARETEGLIVALEHRYYGQSRPSDDLSTANLQRLSADQAVEDVRHLIHSGYLSHLVPEVRSTNGEGGKHLAFDMTGGASPVAPGPLAGRTLSPPANPWILVGAAYGGSLGVWTKHRYPTLVEAVVAISAPLQTSTDFYQFDLISSAELPCASDIHDAIVYIDNVHFADAAGFAAFGERFNMTHLGEDPPVVADFLAQPLTEALTYASLDHFSTATVPRAPTDSLCRTFAEAGPRASAQQKADLYVRWAQQHYPQRQQAWMAGEDVATDRHPAPATHDPTSGRQRLWQTCTQLRYWITAGPLPHSRRLRSALLTPEYFSRQCSAHFPDAPSLIAKLNSSTSNRLAGSAAPSQFTMEGVAEVQHTDGILYIDGGRDPWRPLTANAATSVTSQTSPPLVMTAHHGPPCDRCAKVVIPDEGHSPLFRWTVTRRMQPFHRQVYDVIKRWLGLVSATSASSGAGFSSPLGNAAVADAVTPLVTTSRPTSAAHGVDNTNHRDPTNAERKGSGKSTSSSSATLSPSNLVTSFFVAGGEYSSSLHDSLASIFPDVPPARPRNGRPRSLRRRHPFAPPAPASSSSLSSSSSGLIYTSPASPLFATGPSADHAAYSSSSHQPGGGNPRAPFSFDSRAVFIFQITFVILVHLAVEHFSYVFEKNSSVSSTRPNSTSTAATTDGRS</sequence>
<dbReference type="GO" id="GO:0006508">
    <property type="term" value="P:proteolysis"/>
    <property type="evidence" value="ECO:0007669"/>
    <property type="project" value="UniProtKB-KW"/>
</dbReference>
<evidence type="ECO:0000256" key="1">
    <source>
        <dbReference type="ARBA" id="ARBA00011079"/>
    </source>
</evidence>
<comment type="caution">
    <text evidence="8">The sequence shown here is derived from an EMBL/GenBank/DDBJ whole genome shotgun (WGS) entry which is preliminary data.</text>
</comment>
<gene>
    <name evidence="8" type="ORF">IWQ60_001846</name>
</gene>
<dbReference type="AlphaFoldDB" id="A0A9W8E251"/>
<evidence type="ECO:0000313" key="8">
    <source>
        <dbReference type="EMBL" id="KAJ1928641.1"/>
    </source>
</evidence>
<comment type="similarity">
    <text evidence="1">Belongs to the peptidase S28 family.</text>
</comment>
<keyword evidence="7" id="KW-0812">Transmembrane</keyword>
<dbReference type="Gene3D" id="1.20.120.980">
    <property type="entry name" value="Serine carboxypeptidase S28, SKS domain"/>
    <property type="match status" value="1"/>
</dbReference>
<reference evidence="8" key="1">
    <citation type="submission" date="2022-07" db="EMBL/GenBank/DDBJ databases">
        <title>Phylogenomic reconstructions and comparative analyses of Kickxellomycotina fungi.</title>
        <authorList>
            <person name="Reynolds N.K."/>
            <person name="Stajich J.E."/>
            <person name="Barry K."/>
            <person name="Grigoriev I.V."/>
            <person name="Crous P."/>
            <person name="Smith M.E."/>
        </authorList>
    </citation>
    <scope>NUCLEOTIDE SEQUENCE</scope>
    <source>
        <strain evidence="8">RSA 861</strain>
    </source>
</reference>